<dbReference type="AlphaFoldDB" id="A0A6J6G887"/>
<gene>
    <name evidence="1" type="ORF">UFOPK1826_00430</name>
</gene>
<sequence length="155" mass="17066">MTYNVAVVREVLASPEKVWLLVTDLPRMGEWSPENLGGEWLEGATCAAVGATFKGRNKNGKKKWGTNVVVNACDAPKKFSFGLMVLKKNWCDWVYEIEPTATGSRVTHSWIDHRGAVAAFLGKVVSGVADRATHNKKNMEITLDNLAKAVMLFEA</sequence>
<reference evidence="1" key="1">
    <citation type="submission" date="2020-05" db="EMBL/GenBank/DDBJ databases">
        <authorList>
            <person name="Chiriac C."/>
            <person name="Salcher M."/>
            <person name="Ghai R."/>
            <person name="Kavagutti S V."/>
        </authorList>
    </citation>
    <scope>NUCLEOTIDE SEQUENCE</scope>
</reference>
<dbReference type="Gene3D" id="3.30.530.20">
    <property type="match status" value="1"/>
</dbReference>
<dbReference type="Pfam" id="PF10604">
    <property type="entry name" value="Polyketide_cyc2"/>
    <property type="match status" value="1"/>
</dbReference>
<evidence type="ECO:0000313" key="1">
    <source>
        <dbReference type="EMBL" id="CAB4597476.1"/>
    </source>
</evidence>
<proteinExistence type="predicted"/>
<dbReference type="EMBL" id="CAEZUN010000037">
    <property type="protein sequence ID" value="CAB4597476.1"/>
    <property type="molecule type" value="Genomic_DNA"/>
</dbReference>
<name>A0A6J6G887_9ZZZZ</name>
<protein>
    <submittedName>
        <fullName evidence="1">Unannotated protein</fullName>
    </submittedName>
</protein>
<dbReference type="InterPro" id="IPR023393">
    <property type="entry name" value="START-like_dom_sf"/>
</dbReference>
<dbReference type="SUPFAM" id="SSF55961">
    <property type="entry name" value="Bet v1-like"/>
    <property type="match status" value="1"/>
</dbReference>
<dbReference type="InterPro" id="IPR019587">
    <property type="entry name" value="Polyketide_cyclase/dehydratase"/>
</dbReference>
<organism evidence="1">
    <name type="scientific">freshwater metagenome</name>
    <dbReference type="NCBI Taxonomy" id="449393"/>
    <lineage>
        <taxon>unclassified sequences</taxon>
        <taxon>metagenomes</taxon>
        <taxon>ecological metagenomes</taxon>
    </lineage>
</organism>
<dbReference type="CDD" id="cd07812">
    <property type="entry name" value="SRPBCC"/>
    <property type="match status" value="1"/>
</dbReference>
<accession>A0A6J6G887</accession>